<gene>
    <name evidence="9" type="ORF">LG651_11890</name>
</gene>
<organism evidence="9 10">
    <name type="scientific">Neotamlana sargassicola</name>
    <dbReference type="NCBI Taxonomy" id="2883125"/>
    <lineage>
        <taxon>Bacteria</taxon>
        <taxon>Pseudomonadati</taxon>
        <taxon>Bacteroidota</taxon>
        <taxon>Flavobacteriia</taxon>
        <taxon>Flavobacteriales</taxon>
        <taxon>Flavobacteriaceae</taxon>
        <taxon>Neotamlana</taxon>
    </lineage>
</organism>
<keyword evidence="4" id="KW-0472">Membrane</keyword>
<evidence type="ECO:0000256" key="2">
    <source>
        <dbReference type="ARBA" id="ARBA00006275"/>
    </source>
</evidence>
<keyword evidence="3 6" id="KW-0732">Signal</keyword>
<dbReference type="GO" id="GO:0009279">
    <property type="term" value="C:cell outer membrane"/>
    <property type="evidence" value="ECO:0007669"/>
    <property type="project" value="UniProtKB-SubCell"/>
</dbReference>
<dbReference type="InterPro" id="IPR012944">
    <property type="entry name" value="SusD_RagB_dom"/>
</dbReference>
<feature type="domain" description="SusD-like N-terminal" evidence="8">
    <location>
        <begin position="85"/>
        <end position="219"/>
    </location>
</feature>
<feature type="domain" description="RagB/SusD" evidence="7">
    <location>
        <begin position="303"/>
        <end position="579"/>
    </location>
</feature>
<evidence type="ECO:0000256" key="4">
    <source>
        <dbReference type="ARBA" id="ARBA00023136"/>
    </source>
</evidence>
<evidence type="ECO:0000313" key="9">
    <source>
        <dbReference type="EMBL" id="MCB4808954.1"/>
    </source>
</evidence>
<evidence type="ECO:0000256" key="3">
    <source>
        <dbReference type="ARBA" id="ARBA00022729"/>
    </source>
</evidence>
<comment type="subcellular location">
    <subcellularLocation>
        <location evidence="1">Cell outer membrane</location>
    </subcellularLocation>
</comment>
<evidence type="ECO:0000313" key="10">
    <source>
        <dbReference type="Proteomes" id="UP001139286"/>
    </source>
</evidence>
<dbReference type="InterPro" id="IPR011990">
    <property type="entry name" value="TPR-like_helical_dom_sf"/>
</dbReference>
<keyword evidence="5" id="KW-0998">Cell outer membrane</keyword>
<comment type="caution">
    <text evidence="9">The sequence shown here is derived from an EMBL/GenBank/DDBJ whole genome shotgun (WGS) entry which is preliminary data.</text>
</comment>
<evidence type="ECO:0000256" key="5">
    <source>
        <dbReference type="ARBA" id="ARBA00023237"/>
    </source>
</evidence>
<dbReference type="RefSeq" id="WP_226696345.1">
    <property type="nucleotide sequence ID" value="NZ_JAJAPX010000004.1"/>
</dbReference>
<dbReference type="AlphaFoldDB" id="A0A9X1L7X3"/>
<protein>
    <submittedName>
        <fullName evidence="9">RagB/SusD family nutrient uptake outer membrane protein</fullName>
    </submittedName>
</protein>
<reference evidence="9" key="1">
    <citation type="submission" date="2021-10" db="EMBL/GenBank/DDBJ databases">
        <title>Tamlana sargassums sp. nov., and Tamlana laminarinivorans sp. nov., two new bacteria isolated from the brown alga.</title>
        <authorList>
            <person name="Li J."/>
        </authorList>
    </citation>
    <scope>NUCLEOTIDE SEQUENCE</scope>
    <source>
        <strain evidence="9">62-3</strain>
    </source>
</reference>
<evidence type="ECO:0000259" key="7">
    <source>
        <dbReference type="Pfam" id="PF07980"/>
    </source>
</evidence>
<comment type="similarity">
    <text evidence="2">Belongs to the SusD family.</text>
</comment>
<feature type="chain" id="PRO_5040739695" evidence="6">
    <location>
        <begin position="20"/>
        <end position="580"/>
    </location>
</feature>
<evidence type="ECO:0000259" key="8">
    <source>
        <dbReference type="Pfam" id="PF14322"/>
    </source>
</evidence>
<sequence>MKKILKLVVLILTISFASCEDFLDRAPLDEVSEASFYTTADHLKAAVSGFYNDLPGWTALSVGINTLPDMNTDTGISTSPSNRFVGIYTVATTSNNTQWRTQFINIREINWLIDHFDQVSADEDETLVNQYSGEAYFFRAYYYFELLTAYGDLPIFDQYFDNTDEEYVFAARDPRNEVVDFMLEDLDTAISLLQSFPNIDGHPRVSKEAAQLFKARVALYEGTWEKYHSGTVYGVDGSDGSTYLQIAADAAEDVIDGGVFSLHSDYKSLFNQVGYSGNTEVMLWRDYNSIEFGQANILQQQWPNGSGFTRFSIESYLCTDGLPTALSPLFTDGDDDDLTTIEDNRDPRLAASLMVPGDIVQIDPDGTETYWEYPNFAASTATLTGYEFEKYRNVYYDETYTNFTEDTSRIIFRLGEALLIFAEAKAELGTITQADLDKSINELRDRAGMPGITLGAIPTDPNWPDYGYTLTNILYEVRRERTVELLAEGFRADDLYRWRAHNLFDGDQPRGAYLEDGTVNTTISASELTLDEDGYILPFASFLGGASGAYDFDENKAYLISIPTDEIILNPNLTQNPGWE</sequence>
<dbReference type="EMBL" id="JAJAPX010000004">
    <property type="protein sequence ID" value="MCB4808954.1"/>
    <property type="molecule type" value="Genomic_DNA"/>
</dbReference>
<feature type="signal peptide" evidence="6">
    <location>
        <begin position="1"/>
        <end position="19"/>
    </location>
</feature>
<evidence type="ECO:0000256" key="1">
    <source>
        <dbReference type="ARBA" id="ARBA00004442"/>
    </source>
</evidence>
<accession>A0A9X1L7X3</accession>
<keyword evidence="10" id="KW-1185">Reference proteome</keyword>
<dbReference type="Gene3D" id="1.25.40.390">
    <property type="match status" value="1"/>
</dbReference>
<dbReference type="Proteomes" id="UP001139286">
    <property type="component" value="Unassembled WGS sequence"/>
</dbReference>
<dbReference type="SUPFAM" id="SSF48452">
    <property type="entry name" value="TPR-like"/>
    <property type="match status" value="1"/>
</dbReference>
<dbReference type="InterPro" id="IPR033985">
    <property type="entry name" value="SusD-like_N"/>
</dbReference>
<proteinExistence type="inferred from homology"/>
<name>A0A9X1L7X3_9FLAO</name>
<dbReference type="PROSITE" id="PS51257">
    <property type="entry name" value="PROKAR_LIPOPROTEIN"/>
    <property type="match status" value="1"/>
</dbReference>
<dbReference type="Pfam" id="PF14322">
    <property type="entry name" value="SusD-like_3"/>
    <property type="match status" value="1"/>
</dbReference>
<dbReference type="Pfam" id="PF07980">
    <property type="entry name" value="SusD_RagB"/>
    <property type="match status" value="1"/>
</dbReference>
<evidence type="ECO:0000256" key="6">
    <source>
        <dbReference type="SAM" id="SignalP"/>
    </source>
</evidence>